<dbReference type="RefSeq" id="WP_015807744.1">
    <property type="nucleotide sequence ID" value="NC_013061.1"/>
</dbReference>
<name>C6XW51_PEDHD</name>
<feature type="signal peptide" evidence="1">
    <location>
        <begin position="1"/>
        <end position="19"/>
    </location>
</feature>
<gene>
    <name evidence="2" type="ordered locus">Phep_1922</name>
</gene>
<protein>
    <submittedName>
        <fullName evidence="2">Putative cell surface protein</fullName>
    </submittedName>
</protein>
<dbReference type="AlphaFoldDB" id="C6XW51"/>
<keyword evidence="1" id="KW-0732">Signal</keyword>
<dbReference type="SUPFAM" id="SSF49299">
    <property type="entry name" value="PKD domain"/>
    <property type="match status" value="1"/>
</dbReference>
<evidence type="ECO:0000256" key="1">
    <source>
        <dbReference type="SAM" id="SignalP"/>
    </source>
</evidence>
<keyword evidence="3" id="KW-1185">Reference proteome</keyword>
<proteinExistence type="predicted"/>
<feature type="chain" id="PRO_5002973336" evidence="1">
    <location>
        <begin position="20"/>
        <end position="365"/>
    </location>
</feature>
<evidence type="ECO:0000313" key="3">
    <source>
        <dbReference type="Proteomes" id="UP000000852"/>
    </source>
</evidence>
<reference evidence="2 3" key="1">
    <citation type="journal article" date="2009" name="Stand. Genomic Sci.">
        <title>Complete genome sequence of Pedobacter heparinus type strain (HIM 762-3).</title>
        <authorList>
            <person name="Han C."/>
            <person name="Spring S."/>
            <person name="Lapidus A."/>
            <person name="Del Rio T.G."/>
            <person name="Tice H."/>
            <person name="Copeland A."/>
            <person name="Cheng J.F."/>
            <person name="Lucas S."/>
            <person name="Chen F."/>
            <person name="Nolan M."/>
            <person name="Bruce D."/>
            <person name="Goodwin L."/>
            <person name="Pitluck S."/>
            <person name="Ivanova N."/>
            <person name="Mavromatis K."/>
            <person name="Mikhailova N."/>
            <person name="Pati A."/>
            <person name="Chen A."/>
            <person name="Palaniappan K."/>
            <person name="Land M."/>
            <person name="Hauser L."/>
            <person name="Chang Y.J."/>
            <person name="Jeffries C.C."/>
            <person name="Saunders E."/>
            <person name="Chertkov O."/>
            <person name="Brettin T."/>
            <person name="Goker M."/>
            <person name="Rohde M."/>
            <person name="Bristow J."/>
            <person name="Eisen J.A."/>
            <person name="Markowitz V."/>
            <person name="Hugenholtz P."/>
            <person name="Kyrpides N.C."/>
            <person name="Klenk H.P."/>
            <person name="Detter J.C."/>
        </authorList>
    </citation>
    <scope>NUCLEOTIDE SEQUENCE [LARGE SCALE GENOMIC DNA]</scope>
    <source>
        <strain evidence="3">ATCC 13125 / DSM 2366 / CIP 104194 / JCM 7457 / NBRC 12017 / NCIMB 9290 / NRRL B-14731 / HIM 762-3</strain>
    </source>
</reference>
<dbReference type="STRING" id="485917.Phep_1922"/>
<dbReference type="KEGG" id="phe:Phep_1922"/>
<dbReference type="InterPro" id="IPR035986">
    <property type="entry name" value="PKD_dom_sf"/>
</dbReference>
<dbReference type="HOGENOM" id="CLU_032634_0_0_10"/>
<evidence type="ECO:0000313" key="2">
    <source>
        <dbReference type="EMBL" id="ACU04130.1"/>
    </source>
</evidence>
<accession>C6XW51</accession>
<dbReference type="PROSITE" id="PS51257">
    <property type="entry name" value="PROKAR_LIPOPROTEIN"/>
    <property type="match status" value="1"/>
</dbReference>
<organism evidence="2 3">
    <name type="scientific">Pedobacter heparinus (strain ATCC 13125 / DSM 2366 / CIP 104194 / JCM 7457 / NBRC 12017 / NCIMB 9290 / NRRL B-14731 / HIM 762-3)</name>
    <dbReference type="NCBI Taxonomy" id="485917"/>
    <lineage>
        <taxon>Bacteria</taxon>
        <taxon>Pseudomonadati</taxon>
        <taxon>Bacteroidota</taxon>
        <taxon>Sphingobacteriia</taxon>
        <taxon>Sphingobacteriales</taxon>
        <taxon>Sphingobacteriaceae</taxon>
        <taxon>Pedobacter</taxon>
    </lineage>
</organism>
<sequence>MKTKLYLLLILLGVAVWTACTKDEETEQIPVVKMNIENSPINGKVNETISFSAFNVNNKVYAQEWKLEGEVKSNTADYDFTPAAAGIYNIEYTATNSAGIFSYKYVINVGVPTVPSGPGSNSYVTKVFEFLPGPGQYTNKTLGSMEGAKSLEGQEGAVSLGAWGGFIVLGFDHTVINENDKNDLVIYGNAQFNWAEPGVVWVMQDANGNGKPDDTWYELKGSEFGKEGYIRNYEVTYTKPAKGGNVSWRDNKGNTGVVEISGTNVQAFPAWITGNEYTLKGSLLPLTGIKPGTLITSFPFAWGYADNAVGGDQLDIANAVDAGGKPVSLSGIDFIKIQTGIQANLGILGELSTEIMGVADLSLVK</sequence>
<dbReference type="OrthoDB" id="975810at2"/>
<dbReference type="Proteomes" id="UP000000852">
    <property type="component" value="Chromosome"/>
</dbReference>
<dbReference type="EMBL" id="CP001681">
    <property type="protein sequence ID" value="ACU04130.1"/>
    <property type="molecule type" value="Genomic_DNA"/>
</dbReference>
<dbReference type="eggNOG" id="COG3291">
    <property type="taxonomic scope" value="Bacteria"/>
</dbReference>